<protein>
    <submittedName>
        <fullName evidence="1">Uncharacterized protein</fullName>
    </submittedName>
</protein>
<reference evidence="1" key="1">
    <citation type="submission" date="2020-01" db="EMBL/GenBank/DDBJ databases">
        <title>Genome sequence of Kobresia littledalei, the first chromosome-level genome in the family Cyperaceae.</title>
        <authorList>
            <person name="Qu G."/>
        </authorList>
    </citation>
    <scope>NUCLEOTIDE SEQUENCE</scope>
    <source>
        <strain evidence="1">C.B.Clarke</strain>
        <tissue evidence="1">Leaf</tissue>
    </source>
</reference>
<accession>A0A833RFZ5</accession>
<organism evidence="1 2">
    <name type="scientific">Carex littledalei</name>
    <dbReference type="NCBI Taxonomy" id="544730"/>
    <lineage>
        <taxon>Eukaryota</taxon>
        <taxon>Viridiplantae</taxon>
        <taxon>Streptophyta</taxon>
        <taxon>Embryophyta</taxon>
        <taxon>Tracheophyta</taxon>
        <taxon>Spermatophyta</taxon>
        <taxon>Magnoliopsida</taxon>
        <taxon>Liliopsida</taxon>
        <taxon>Poales</taxon>
        <taxon>Cyperaceae</taxon>
        <taxon>Cyperoideae</taxon>
        <taxon>Cariceae</taxon>
        <taxon>Carex</taxon>
        <taxon>Carex subgen. Euthyceras</taxon>
    </lineage>
</organism>
<sequence length="139" mass="15775">MLSLVNVDIKLHPTRGGDDVPNLNFLGGLLNAAKLELYLGSPVLKIQLEKDIPNCRNFNNLKKLVVGGRWDMRSDFYLIACLLKHSPNLKELHLLLYKLQLQTQRPRRKVSGDVLLQHEYLETVKIGDECGLMAIVCHC</sequence>
<comment type="caution">
    <text evidence="1">The sequence shown here is derived from an EMBL/GenBank/DDBJ whole genome shotgun (WGS) entry which is preliminary data.</text>
</comment>
<dbReference type="Proteomes" id="UP000623129">
    <property type="component" value="Unassembled WGS sequence"/>
</dbReference>
<dbReference type="AlphaFoldDB" id="A0A833RFZ5"/>
<proteinExistence type="predicted"/>
<dbReference type="PANTHER" id="PTHR34223:SF28">
    <property type="entry name" value="OS09G0548034 PROTEIN"/>
    <property type="match status" value="1"/>
</dbReference>
<keyword evidence="2" id="KW-1185">Reference proteome</keyword>
<gene>
    <name evidence="1" type="ORF">FCM35_KLT19838</name>
</gene>
<dbReference type="InterPro" id="IPR053197">
    <property type="entry name" value="F-box_SCFL_complex_component"/>
</dbReference>
<evidence type="ECO:0000313" key="2">
    <source>
        <dbReference type="Proteomes" id="UP000623129"/>
    </source>
</evidence>
<evidence type="ECO:0000313" key="1">
    <source>
        <dbReference type="EMBL" id="KAF3335331.1"/>
    </source>
</evidence>
<dbReference type="EMBL" id="SWLB01000008">
    <property type="protein sequence ID" value="KAF3335331.1"/>
    <property type="molecule type" value="Genomic_DNA"/>
</dbReference>
<name>A0A833RFZ5_9POAL</name>
<dbReference type="PANTHER" id="PTHR34223">
    <property type="entry name" value="OS11G0201299 PROTEIN"/>
    <property type="match status" value="1"/>
</dbReference>